<feature type="compositionally biased region" description="Low complexity" evidence="1">
    <location>
        <begin position="8"/>
        <end position="18"/>
    </location>
</feature>
<dbReference type="AlphaFoldDB" id="A0A834XAV6"/>
<accession>A0A834XAV6</accession>
<organism evidence="2 3">
    <name type="scientific">Senna tora</name>
    <dbReference type="NCBI Taxonomy" id="362788"/>
    <lineage>
        <taxon>Eukaryota</taxon>
        <taxon>Viridiplantae</taxon>
        <taxon>Streptophyta</taxon>
        <taxon>Embryophyta</taxon>
        <taxon>Tracheophyta</taxon>
        <taxon>Spermatophyta</taxon>
        <taxon>Magnoliopsida</taxon>
        <taxon>eudicotyledons</taxon>
        <taxon>Gunneridae</taxon>
        <taxon>Pentapetalae</taxon>
        <taxon>rosids</taxon>
        <taxon>fabids</taxon>
        <taxon>Fabales</taxon>
        <taxon>Fabaceae</taxon>
        <taxon>Caesalpinioideae</taxon>
        <taxon>Cassia clade</taxon>
        <taxon>Senna</taxon>
    </lineage>
</organism>
<dbReference type="Proteomes" id="UP000634136">
    <property type="component" value="Unassembled WGS sequence"/>
</dbReference>
<evidence type="ECO:0000313" key="2">
    <source>
        <dbReference type="EMBL" id="KAF7841554.1"/>
    </source>
</evidence>
<protein>
    <submittedName>
        <fullName evidence="2">Uncharacterized protein</fullName>
    </submittedName>
</protein>
<evidence type="ECO:0000256" key="1">
    <source>
        <dbReference type="SAM" id="MobiDB-lite"/>
    </source>
</evidence>
<evidence type="ECO:0000313" key="3">
    <source>
        <dbReference type="Proteomes" id="UP000634136"/>
    </source>
</evidence>
<name>A0A834XAV6_9FABA</name>
<reference evidence="2" key="1">
    <citation type="submission" date="2020-09" db="EMBL/GenBank/DDBJ databases">
        <title>Genome-Enabled Discovery of Anthraquinone Biosynthesis in Senna tora.</title>
        <authorList>
            <person name="Kang S.-H."/>
            <person name="Pandey R.P."/>
            <person name="Lee C.-M."/>
            <person name="Sim J.-S."/>
            <person name="Jeong J.-T."/>
            <person name="Choi B.-S."/>
            <person name="Jung M."/>
            <person name="Ginzburg D."/>
            <person name="Zhao K."/>
            <person name="Won S.Y."/>
            <person name="Oh T.-J."/>
            <person name="Yu Y."/>
            <person name="Kim N.-H."/>
            <person name="Lee O.R."/>
            <person name="Lee T.-H."/>
            <person name="Bashyal P."/>
            <person name="Kim T.-S."/>
            <person name="Lee W.-H."/>
            <person name="Kawkins C."/>
            <person name="Kim C.-K."/>
            <person name="Kim J.S."/>
            <person name="Ahn B.O."/>
            <person name="Rhee S.Y."/>
            <person name="Sohng J.K."/>
        </authorList>
    </citation>
    <scope>NUCLEOTIDE SEQUENCE</scope>
    <source>
        <tissue evidence="2">Leaf</tissue>
    </source>
</reference>
<sequence>MRAAVVTNNGDNSENRSSGDGGSRDDHSGSNIKMG</sequence>
<dbReference type="EMBL" id="JAAIUW010000002">
    <property type="protein sequence ID" value="KAF7841554.1"/>
    <property type="molecule type" value="Genomic_DNA"/>
</dbReference>
<feature type="region of interest" description="Disordered" evidence="1">
    <location>
        <begin position="1"/>
        <end position="35"/>
    </location>
</feature>
<proteinExistence type="predicted"/>
<keyword evidence="3" id="KW-1185">Reference proteome</keyword>
<comment type="caution">
    <text evidence="2">The sequence shown here is derived from an EMBL/GenBank/DDBJ whole genome shotgun (WGS) entry which is preliminary data.</text>
</comment>
<gene>
    <name evidence="2" type="ORF">G2W53_003852</name>
</gene>